<keyword evidence="4" id="KW-1185">Reference proteome</keyword>
<dbReference type="GO" id="GO:1902201">
    <property type="term" value="P:negative regulation of bacterial-type flagellum-dependent cell motility"/>
    <property type="evidence" value="ECO:0007669"/>
    <property type="project" value="TreeGrafter"/>
</dbReference>
<evidence type="ECO:0000313" key="4">
    <source>
        <dbReference type="Proteomes" id="UP000181980"/>
    </source>
</evidence>
<evidence type="ECO:0000256" key="1">
    <source>
        <dbReference type="SAM" id="Phobius"/>
    </source>
</evidence>
<dbReference type="CDD" id="cd01949">
    <property type="entry name" value="GGDEF"/>
    <property type="match status" value="1"/>
</dbReference>
<dbReference type="GO" id="GO:0005886">
    <property type="term" value="C:plasma membrane"/>
    <property type="evidence" value="ECO:0007669"/>
    <property type="project" value="TreeGrafter"/>
</dbReference>
<evidence type="ECO:0000259" key="2">
    <source>
        <dbReference type="PROSITE" id="PS50887"/>
    </source>
</evidence>
<dbReference type="Proteomes" id="UP000181980">
    <property type="component" value="Unassembled WGS sequence"/>
</dbReference>
<keyword evidence="1" id="KW-0812">Transmembrane</keyword>
<feature type="transmembrane region" description="Helical" evidence="1">
    <location>
        <begin position="21"/>
        <end position="46"/>
    </location>
</feature>
<dbReference type="GO" id="GO:0052621">
    <property type="term" value="F:diguanylate cyclase activity"/>
    <property type="evidence" value="ECO:0007669"/>
    <property type="project" value="TreeGrafter"/>
</dbReference>
<feature type="domain" description="GGDEF" evidence="2">
    <location>
        <begin position="283"/>
        <end position="421"/>
    </location>
</feature>
<dbReference type="GO" id="GO:0043709">
    <property type="term" value="P:cell adhesion involved in single-species biofilm formation"/>
    <property type="evidence" value="ECO:0007669"/>
    <property type="project" value="TreeGrafter"/>
</dbReference>
<dbReference type="InterPro" id="IPR050469">
    <property type="entry name" value="Diguanylate_Cyclase"/>
</dbReference>
<dbReference type="OrthoDB" id="23692at2"/>
<dbReference type="PANTHER" id="PTHR45138:SF9">
    <property type="entry name" value="DIGUANYLATE CYCLASE DGCM-RELATED"/>
    <property type="match status" value="1"/>
</dbReference>
<feature type="transmembrane region" description="Helical" evidence="1">
    <location>
        <begin position="167"/>
        <end position="189"/>
    </location>
</feature>
<dbReference type="InterPro" id="IPR043128">
    <property type="entry name" value="Rev_trsase/Diguanyl_cyclase"/>
</dbReference>
<reference evidence="4" key="1">
    <citation type="submission" date="2016-10" db="EMBL/GenBank/DDBJ databases">
        <authorList>
            <person name="Varghese N."/>
            <person name="Submissions S."/>
        </authorList>
    </citation>
    <scope>NUCLEOTIDE SEQUENCE [LARGE SCALE GENOMIC DNA]</scope>
    <source>
        <strain evidence="4">DSM 45237</strain>
    </source>
</reference>
<sequence length="440" mass="46709">MHRLRSWLRGWALWRTPRPSQILIMAVNALAVAVAAVTVVLVPVSIGQNDLVRFGVLAGCAWAATELTRHVEQRRAVAHSPAVAHIDSAAVWVMATTIVLPPSLALGMVVLTNVLLWDRVKRRRTPPYRAVYTTSTILLGTSLAVLILATGLNGYPGLPATAVEFGVIALAAAVAWAVNFGLIVAAIASHNPTTSARELFSDLSGQILEAGAAALGVLVAITIVTTPVALPAVLVVIVALHRGSLVTGLEKAASIDAKTGLATSARWHHHAEQLLVRAQDAGTGLGLLMIDLDHFKKINDTYGHLFGDRVLRAVADELRGEVRELDACGRWGGEEFAIVVADIDSDQSLRRIAERVRLRIQGIVLEAPAGEDVETVTITASVGGVHHVPDASTTVDDLVAAADSALYEAKRDRNTIRVYLTAPPLPTALAPERTEAPPPS</sequence>
<dbReference type="PROSITE" id="PS50887">
    <property type="entry name" value="GGDEF"/>
    <property type="match status" value="1"/>
</dbReference>
<gene>
    <name evidence="3" type="ORF">SAMN04488561_6991</name>
</gene>
<dbReference type="Gene3D" id="3.30.70.270">
    <property type="match status" value="1"/>
</dbReference>
<dbReference type="InterPro" id="IPR029787">
    <property type="entry name" value="Nucleotide_cyclase"/>
</dbReference>
<protein>
    <submittedName>
        <fullName evidence="3">Diguanylate cyclase (GGDEF) domain-containing protein</fullName>
    </submittedName>
</protein>
<feature type="transmembrane region" description="Helical" evidence="1">
    <location>
        <begin position="137"/>
        <end position="155"/>
    </location>
</feature>
<evidence type="ECO:0000313" key="3">
    <source>
        <dbReference type="EMBL" id="SEF18920.1"/>
    </source>
</evidence>
<name>A0A1H5PYI5_9ACTN</name>
<dbReference type="RefSeq" id="WP_141711562.1">
    <property type="nucleotide sequence ID" value="NZ_FNUC01000004.1"/>
</dbReference>
<keyword evidence="1" id="KW-1133">Transmembrane helix</keyword>
<dbReference type="PANTHER" id="PTHR45138">
    <property type="entry name" value="REGULATORY COMPONENTS OF SENSORY TRANSDUCTION SYSTEM"/>
    <property type="match status" value="1"/>
</dbReference>
<dbReference type="AlphaFoldDB" id="A0A1H5PYI5"/>
<dbReference type="NCBIfam" id="TIGR00254">
    <property type="entry name" value="GGDEF"/>
    <property type="match status" value="1"/>
</dbReference>
<dbReference type="Pfam" id="PF00990">
    <property type="entry name" value="GGDEF"/>
    <property type="match status" value="1"/>
</dbReference>
<dbReference type="EMBL" id="FNUC01000004">
    <property type="protein sequence ID" value="SEF18920.1"/>
    <property type="molecule type" value="Genomic_DNA"/>
</dbReference>
<keyword evidence="1" id="KW-0472">Membrane</keyword>
<dbReference type="SUPFAM" id="SSF55073">
    <property type="entry name" value="Nucleotide cyclase"/>
    <property type="match status" value="1"/>
</dbReference>
<dbReference type="FunFam" id="3.30.70.270:FF:000001">
    <property type="entry name" value="Diguanylate cyclase domain protein"/>
    <property type="match status" value="1"/>
</dbReference>
<proteinExistence type="predicted"/>
<dbReference type="InterPro" id="IPR000160">
    <property type="entry name" value="GGDEF_dom"/>
</dbReference>
<feature type="transmembrane region" description="Helical" evidence="1">
    <location>
        <begin position="89"/>
        <end position="116"/>
    </location>
</feature>
<dbReference type="SMART" id="SM00267">
    <property type="entry name" value="GGDEF"/>
    <property type="match status" value="1"/>
</dbReference>
<organism evidence="3 4">
    <name type="scientific">Jiangella alba</name>
    <dbReference type="NCBI Taxonomy" id="561176"/>
    <lineage>
        <taxon>Bacteria</taxon>
        <taxon>Bacillati</taxon>
        <taxon>Actinomycetota</taxon>
        <taxon>Actinomycetes</taxon>
        <taxon>Jiangellales</taxon>
        <taxon>Jiangellaceae</taxon>
        <taxon>Jiangella</taxon>
    </lineage>
</organism>
<dbReference type="STRING" id="561176.SAMN04488561_6991"/>
<accession>A0A1H5PYI5</accession>
<feature type="transmembrane region" description="Helical" evidence="1">
    <location>
        <begin position="210"/>
        <end position="240"/>
    </location>
</feature>